<gene>
    <name evidence="1" type="ORF">PRK78_001362</name>
</gene>
<evidence type="ECO:0000313" key="2">
    <source>
        <dbReference type="Proteomes" id="UP001219355"/>
    </source>
</evidence>
<accession>A0AAF0DEC6</accession>
<proteinExistence type="predicted"/>
<dbReference type="Proteomes" id="UP001219355">
    <property type="component" value="Chromosome 1"/>
</dbReference>
<name>A0AAF0DEC6_9EURO</name>
<dbReference type="AlphaFoldDB" id="A0AAF0DEC6"/>
<reference evidence="1" key="1">
    <citation type="submission" date="2023-03" db="EMBL/GenBank/DDBJ databases">
        <title>Emydomyces testavorans Genome Sequence.</title>
        <authorList>
            <person name="Hoyer L."/>
        </authorList>
    </citation>
    <scope>NUCLEOTIDE SEQUENCE</scope>
    <source>
        <strain evidence="1">16-2883</strain>
    </source>
</reference>
<organism evidence="1 2">
    <name type="scientific">Emydomyces testavorans</name>
    <dbReference type="NCBI Taxonomy" id="2070801"/>
    <lineage>
        <taxon>Eukaryota</taxon>
        <taxon>Fungi</taxon>
        <taxon>Dikarya</taxon>
        <taxon>Ascomycota</taxon>
        <taxon>Pezizomycotina</taxon>
        <taxon>Eurotiomycetes</taxon>
        <taxon>Eurotiomycetidae</taxon>
        <taxon>Onygenales</taxon>
        <taxon>Nannizziopsiaceae</taxon>
        <taxon>Emydomyces</taxon>
    </lineage>
</organism>
<protein>
    <submittedName>
        <fullName evidence="1">Uncharacterized protein</fullName>
    </submittedName>
</protein>
<sequence length="120" mass="13367">MGPTFLDIGNFIGELFFLGYTTRIDSTYAEVFDSFINAYRAFGGSLDPKGIITISSAALLELVARRMDLNGNQESAAMNRECVKLALNFIFDAESTDFTLVENDPFAMLSRILRDCLQTM</sequence>
<keyword evidence="2" id="KW-1185">Reference proteome</keyword>
<evidence type="ECO:0000313" key="1">
    <source>
        <dbReference type="EMBL" id="WEW55927.1"/>
    </source>
</evidence>
<dbReference type="EMBL" id="CP120627">
    <property type="protein sequence ID" value="WEW55927.1"/>
    <property type="molecule type" value="Genomic_DNA"/>
</dbReference>